<reference evidence="2 3" key="1">
    <citation type="submission" date="2006-03" db="EMBL/GenBank/DDBJ databases">
        <title>Complete sequence of Methylobacillus flagellatus KT.</title>
        <authorList>
            <consortium name="US DOE Joint Genome Institute"/>
            <person name="Copeland A."/>
            <person name="Lucas S."/>
            <person name="Lapidus A."/>
            <person name="Barry K."/>
            <person name="Detter J.C."/>
            <person name="Glavina del Rio T."/>
            <person name="Hammon N."/>
            <person name="Israni S."/>
            <person name="Dalin E."/>
            <person name="Tice H."/>
            <person name="Pitluck S."/>
            <person name="Brettin T."/>
            <person name="Bruce D."/>
            <person name="Han C."/>
            <person name="Tapia R."/>
            <person name="Saunders E."/>
            <person name="Gilna P."/>
            <person name="Schmutz J."/>
            <person name="Larimer F."/>
            <person name="Land M."/>
            <person name="Kyrpides N."/>
            <person name="Anderson I."/>
            <person name="Richardson P."/>
        </authorList>
    </citation>
    <scope>NUCLEOTIDE SEQUENCE [LARGE SCALE GENOMIC DNA]</scope>
    <source>
        <strain evidence="3">KT / ATCC 51484 / DSM 6875</strain>
    </source>
</reference>
<feature type="chain" id="PRO_5005693554" evidence="1">
    <location>
        <begin position="30"/>
        <end position="104"/>
    </location>
</feature>
<dbReference type="RefSeq" id="WP_011480122.1">
    <property type="nucleotide sequence ID" value="NC_007947.1"/>
</dbReference>
<protein>
    <submittedName>
        <fullName evidence="2">Uncharacterized protein</fullName>
    </submittedName>
</protein>
<dbReference type="HOGENOM" id="CLU_2246842_0_0_4"/>
<accession>Q1H019</accession>
<evidence type="ECO:0000313" key="2">
    <source>
        <dbReference type="EMBL" id="ABE50168.1"/>
    </source>
</evidence>
<keyword evidence="3" id="KW-1185">Reference proteome</keyword>
<dbReference type="Proteomes" id="UP000002440">
    <property type="component" value="Chromosome"/>
</dbReference>
<dbReference type="AlphaFoldDB" id="Q1H019"/>
<dbReference type="KEGG" id="mfa:Mfla_1901"/>
<name>Q1H019_METFK</name>
<evidence type="ECO:0000256" key="1">
    <source>
        <dbReference type="SAM" id="SignalP"/>
    </source>
</evidence>
<keyword evidence="1" id="KW-0732">Signal</keyword>
<evidence type="ECO:0000313" key="3">
    <source>
        <dbReference type="Proteomes" id="UP000002440"/>
    </source>
</evidence>
<sequence length="104" mass="11337">MQIKIYALIQAIRNLSFVFTLSYSTTVYAYDPVDCLGDISKVDPEITVGLAARLCSGSWISEPVKYYQNVSEVDDSIPRGIAIDLCAGTEDSEKTIACYAKAAT</sequence>
<feature type="signal peptide" evidence="1">
    <location>
        <begin position="1"/>
        <end position="29"/>
    </location>
</feature>
<gene>
    <name evidence="2" type="ordered locus">Mfla_1901</name>
</gene>
<organism evidence="2 3">
    <name type="scientific">Methylobacillus flagellatus (strain ATCC 51484 / DSM 6875 / VKM B-1610 / KT)</name>
    <dbReference type="NCBI Taxonomy" id="265072"/>
    <lineage>
        <taxon>Bacteria</taxon>
        <taxon>Pseudomonadati</taxon>
        <taxon>Pseudomonadota</taxon>
        <taxon>Betaproteobacteria</taxon>
        <taxon>Nitrosomonadales</taxon>
        <taxon>Methylophilaceae</taxon>
        <taxon>Methylobacillus</taxon>
    </lineage>
</organism>
<dbReference type="STRING" id="265072.Mfla_1901"/>
<proteinExistence type="predicted"/>
<dbReference type="EMBL" id="CP000284">
    <property type="protein sequence ID" value="ABE50168.1"/>
    <property type="molecule type" value="Genomic_DNA"/>
</dbReference>